<evidence type="ECO:0000313" key="2">
    <source>
        <dbReference type="EMBL" id="MCW3798603.1"/>
    </source>
</evidence>
<dbReference type="Proteomes" id="UP001526246">
    <property type="component" value="Unassembled WGS sequence"/>
</dbReference>
<keyword evidence="1" id="KW-0472">Membrane</keyword>
<protein>
    <submittedName>
        <fullName evidence="2">Uncharacterized protein</fullName>
    </submittedName>
</protein>
<evidence type="ECO:0000313" key="3">
    <source>
        <dbReference type="Proteomes" id="UP001526246"/>
    </source>
</evidence>
<keyword evidence="1" id="KW-0812">Transmembrane</keyword>
<accession>A0ABT3JHP5</accession>
<sequence length="49" mass="5404">MPTVEDPTPRARTSSPIRLIGYAVLGFLILAIILLALGVFNFEQAGWFQ</sequence>
<name>A0ABT3JHP5_9SPHN</name>
<evidence type="ECO:0000256" key="1">
    <source>
        <dbReference type="SAM" id="Phobius"/>
    </source>
</evidence>
<keyword evidence="1" id="KW-1133">Transmembrane helix</keyword>
<keyword evidence="3" id="KW-1185">Reference proteome</keyword>
<proteinExistence type="predicted"/>
<reference evidence="2 3" key="1">
    <citation type="submission" date="2022-10" db="EMBL/GenBank/DDBJ databases">
        <title>Sphingomonas sp.</title>
        <authorList>
            <person name="Jin C."/>
        </authorList>
    </citation>
    <scope>NUCLEOTIDE SEQUENCE [LARGE SCALE GENOMIC DNA]</scope>
    <source>
        <strain evidence="2 3">BN140010</strain>
    </source>
</reference>
<comment type="caution">
    <text evidence="2">The sequence shown here is derived from an EMBL/GenBank/DDBJ whole genome shotgun (WGS) entry which is preliminary data.</text>
</comment>
<feature type="transmembrane region" description="Helical" evidence="1">
    <location>
        <begin position="20"/>
        <end position="42"/>
    </location>
</feature>
<organism evidence="2 3">
    <name type="scientific">Sphingomonas arvum</name>
    <dbReference type="NCBI Taxonomy" id="2992113"/>
    <lineage>
        <taxon>Bacteria</taxon>
        <taxon>Pseudomonadati</taxon>
        <taxon>Pseudomonadota</taxon>
        <taxon>Alphaproteobacteria</taxon>
        <taxon>Sphingomonadales</taxon>
        <taxon>Sphingomonadaceae</taxon>
        <taxon>Sphingomonas</taxon>
    </lineage>
</organism>
<dbReference type="RefSeq" id="WP_264883527.1">
    <property type="nucleotide sequence ID" value="NZ_JAPDOB010000002.1"/>
</dbReference>
<dbReference type="EMBL" id="JAPDOB010000002">
    <property type="protein sequence ID" value="MCW3798603.1"/>
    <property type="molecule type" value="Genomic_DNA"/>
</dbReference>
<gene>
    <name evidence="2" type="ORF">OMW55_12380</name>
</gene>